<organism evidence="1 2">
    <name type="scientific">Entamoeba histolytica</name>
    <dbReference type="NCBI Taxonomy" id="5759"/>
    <lineage>
        <taxon>Eukaryota</taxon>
        <taxon>Amoebozoa</taxon>
        <taxon>Evosea</taxon>
        <taxon>Archamoebae</taxon>
        <taxon>Mastigamoebida</taxon>
        <taxon>Entamoebidae</taxon>
        <taxon>Entamoeba</taxon>
    </lineage>
</organism>
<dbReference type="VEuPathDB" id="AmoebaDB:EHI7A_175070"/>
<dbReference type="Proteomes" id="UP000078387">
    <property type="component" value="Unassembled WGS sequence"/>
</dbReference>
<comment type="caution">
    <text evidence="1">The sequence shown here is derived from an EMBL/GenBank/DDBJ whole genome shotgun (WGS) entry which is preliminary data.</text>
</comment>
<evidence type="ECO:0000313" key="2">
    <source>
        <dbReference type="Proteomes" id="UP000078387"/>
    </source>
</evidence>
<dbReference type="OMA" id="IENPQQH"/>
<reference evidence="1 2" key="1">
    <citation type="submission" date="2016-05" db="EMBL/GenBank/DDBJ databases">
        <title>First whole genome sequencing of Entamoeba histolytica HM1:IMSS-clone-6.</title>
        <authorList>
            <person name="Mukherjee Avik.K."/>
            <person name="Izumyama S."/>
            <person name="Nakada-Tsukui K."/>
            <person name="Nozaki T."/>
        </authorList>
    </citation>
    <scope>NUCLEOTIDE SEQUENCE [LARGE SCALE GENOMIC DNA]</scope>
    <source>
        <strain evidence="1 2">HM1:IMSS clone 6</strain>
    </source>
</reference>
<sequence length="250" mass="29393">MENEISENPIGRASFMRMKKRQSRDEEASFSNAYLFFLLSECGASASLKYTKEAQKTVKLYVVDTITIDGELLTSQTIREKGRELLIEKKWPIGNIKFETMSLKQQKRSEEAETCNGYLKILMERKFIPEFKQTKSSKKTVKMLRITKLKTPLGKCYNKDLLRKIGVKFDEIVQKGFKGYKILNLNKLFVEEIRQMSLNELENPQQYGFMNKDFVWYFDGHDIFTKTPTMVQRYVSFDTIPILHFSFFNN</sequence>
<dbReference type="VEuPathDB" id="AmoebaDB:KM1_274100"/>
<evidence type="ECO:0000313" key="1">
    <source>
        <dbReference type="EMBL" id="GAT93893.1"/>
    </source>
</evidence>
<proteinExistence type="predicted"/>
<dbReference type="VEuPathDB" id="AmoebaDB:EHI8A_201100"/>
<name>A0A5K1V7J2_ENTHI</name>
<protein>
    <submittedName>
        <fullName evidence="1">Uncharacterized protein</fullName>
    </submittedName>
</protein>
<gene>
    <name evidence="1" type="ORF">CL6EHI_094040</name>
</gene>
<dbReference type="VEuPathDB" id="AmoebaDB:EHI_094040"/>
<accession>A0A5K1V7J2</accession>
<dbReference type="EMBL" id="BDEQ01000001">
    <property type="protein sequence ID" value="GAT93893.1"/>
    <property type="molecule type" value="Genomic_DNA"/>
</dbReference>
<dbReference type="AlphaFoldDB" id="A0A5K1V7J2"/>
<dbReference type="VEuPathDB" id="AmoebaDB:EHI5A_219380"/>